<accession>A0A5C3P3R1</accession>
<dbReference type="Pfam" id="PF00144">
    <property type="entry name" value="Beta-lactamase"/>
    <property type="match status" value="1"/>
</dbReference>
<dbReference type="InterPro" id="IPR001466">
    <property type="entry name" value="Beta-lactam-related"/>
</dbReference>
<dbReference type="Proteomes" id="UP000308197">
    <property type="component" value="Unassembled WGS sequence"/>
</dbReference>
<dbReference type="SUPFAM" id="SSF56601">
    <property type="entry name" value="beta-lactamase/transpeptidase-like"/>
    <property type="match status" value="1"/>
</dbReference>
<feature type="signal peptide" evidence="2">
    <location>
        <begin position="1"/>
        <end position="18"/>
    </location>
</feature>
<evidence type="ECO:0000256" key="1">
    <source>
        <dbReference type="ARBA" id="ARBA00038215"/>
    </source>
</evidence>
<gene>
    <name evidence="4" type="ORF">K466DRAFT_498098</name>
</gene>
<protein>
    <submittedName>
        <fullName evidence="4">Beta-lactamase/transpeptidase-like protein</fullName>
    </submittedName>
</protein>
<dbReference type="Gene3D" id="3.40.710.10">
    <property type="entry name" value="DD-peptidase/beta-lactamase superfamily"/>
    <property type="match status" value="1"/>
</dbReference>
<name>A0A5C3P3R1_9APHY</name>
<dbReference type="InParanoid" id="A0A5C3P3R1"/>
<dbReference type="STRING" id="1314778.A0A5C3P3R1"/>
<feature type="chain" id="PRO_5022872210" evidence="2">
    <location>
        <begin position="19"/>
        <end position="620"/>
    </location>
</feature>
<dbReference type="AlphaFoldDB" id="A0A5C3P3R1"/>
<keyword evidence="2" id="KW-0732">Signal</keyword>
<dbReference type="PANTHER" id="PTHR46825">
    <property type="entry name" value="D-ALANYL-D-ALANINE-CARBOXYPEPTIDASE/ENDOPEPTIDASE AMPH"/>
    <property type="match status" value="1"/>
</dbReference>
<evidence type="ECO:0000259" key="3">
    <source>
        <dbReference type="Pfam" id="PF00144"/>
    </source>
</evidence>
<keyword evidence="5" id="KW-1185">Reference proteome</keyword>
<evidence type="ECO:0000256" key="2">
    <source>
        <dbReference type="SAM" id="SignalP"/>
    </source>
</evidence>
<dbReference type="PANTHER" id="PTHR46825:SF15">
    <property type="entry name" value="BETA-LACTAMASE-RELATED DOMAIN-CONTAINING PROTEIN"/>
    <property type="match status" value="1"/>
</dbReference>
<organism evidence="4 5">
    <name type="scientific">Polyporus arcularius HHB13444</name>
    <dbReference type="NCBI Taxonomy" id="1314778"/>
    <lineage>
        <taxon>Eukaryota</taxon>
        <taxon>Fungi</taxon>
        <taxon>Dikarya</taxon>
        <taxon>Basidiomycota</taxon>
        <taxon>Agaricomycotina</taxon>
        <taxon>Agaricomycetes</taxon>
        <taxon>Polyporales</taxon>
        <taxon>Polyporaceae</taxon>
        <taxon>Polyporus</taxon>
    </lineage>
</organism>
<proteinExistence type="inferred from homology"/>
<sequence>MLPPSLVTLVAFVHTSHAFLSLGAPAQVPLSAAPTGSVSVAGLGQPSLGGSRSKSAITPEISAYVADLLKDRYVPGLSVGVVRVDGDSVVTEFGAWGNMIEDGNATTPETLFSIGSCSKAFLVSAVGILMDDFAHGRNVTALPPAVSEFTWDTKVLDLLPGDWALDDVWATEKANVRDILTHVSGLTRLHDFSWLHHDSPLYLVQRMRYLKHKYELREKWNYNNLMYITASQIVSTYSGKPFTAFVKERIFDVLNMTSTTYRWDEAEDSQLFSHAWSGSERRRIPYFFAGEELSAFIAGAGGVISSAADMTKWLAMLLHGGVNPYTNRTVVPRSVFDEMTSAHSIVIGQPVKPLTSLTGYGMGWLRTSFLGHDTISHGGGLPGFLTDVTFLPEHGLGIATFTNSDGPHYAQVEVPLRIIEDYLDLEHTVGVPQYSRPDDSLLARSISYPSSQSVDCAIAAFPVLPIEVYAGIYHNPGYENFTLCTTTTGHDDCQRILSDWAAVSPDGFLDPDVLYGASPHHVLYSHLKMERVCSGDGYESFTLTPVTLYPRGYGQDETPFAYTGLTPPEGVEVQCDVLAHWETVFGCGLMNSEEGRRGTGESIRERADVWFLKIWDIWAA</sequence>
<feature type="domain" description="Beta-lactamase-related" evidence="3">
    <location>
        <begin position="63"/>
        <end position="411"/>
    </location>
</feature>
<dbReference type="EMBL" id="ML211378">
    <property type="protein sequence ID" value="TFK83629.1"/>
    <property type="molecule type" value="Genomic_DNA"/>
</dbReference>
<dbReference type="InterPro" id="IPR050491">
    <property type="entry name" value="AmpC-like"/>
</dbReference>
<evidence type="ECO:0000313" key="5">
    <source>
        <dbReference type="Proteomes" id="UP000308197"/>
    </source>
</evidence>
<reference evidence="4 5" key="1">
    <citation type="journal article" date="2019" name="Nat. Ecol. Evol.">
        <title>Megaphylogeny resolves global patterns of mushroom evolution.</title>
        <authorList>
            <person name="Varga T."/>
            <person name="Krizsan K."/>
            <person name="Foldi C."/>
            <person name="Dima B."/>
            <person name="Sanchez-Garcia M."/>
            <person name="Sanchez-Ramirez S."/>
            <person name="Szollosi G.J."/>
            <person name="Szarkandi J.G."/>
            <person name="Papp V."/>
            <person name="Albert L."/>
            <person name="Andreopoulos W."/>
            <person name="Angelini C."/>
            <person name="Antonin V."/>
            <person name="Barry K.W."/>
            <person name="Bougher N.L."/>
            <person name="Buchanan P."/>
            <person name="Buyck B."/>
            <person name="Bense V."/>
            <person name="Catcheside P."/>
            <person name="Chovatia M."/>
            <person name="Cooper J."/>
            <person name="Damon W."/>
            <person name="Desjardin D."/>
            <person name="Finy P."/>
            <person name="Geml J."/>
            <person name="Haridas S."/>
            <person name="Hughes K."/>
            <person name="Justo A."/>
            <person name="Karasinski D."/>
            <person name="Kautmanova I."/>
            <person name="Kiss B."/>
            <person name="Kocsube S."/>
            <person name="Kotiranta H."/>
            <person name="LaButti K.M."/>
            <person name="Lechner B.E."/>
            <person name="Liimatainen K."/>
            <person name="Lipzen A."/>
            <person name="Lukacs Z."/>
            <person name="Mihaltcheva S."/>
            <person name="Morgado L.N."/>
            <person name="Niskanen T."/>
            <person name="Noordeloos M.E."/>
            <person name="Ohm R.A."/>
            <person name="Ortiz-Santana B."/>
            <person name="Ovrebo C."/>
            <person name="Racz N."/>
            <person name="Riley R."/>
            <person name="Savchenko A."/>
            <person name="Shiryaev A."/>
            <person name="Soop K."/>
            <person name="Spirin V."/>
            <person name="Szebenyi C."/>
            <person name="Tomsovsky M."/>
            <person name="Tulloss R.E."/>
            <person name="Uehling J."/>
            <person name="Grigoriev I.V."/>
            <person name="Vagvolgyi C."/>
            <person name="Papp T."/>
            <person name="Martin F.M."/>
            <person name="Miettinen O."/>
            <person name="Hibbett D.S."/>
            <person name="Nagy L.G."/>
        </authorList>
    </citation>
    <scope>NUCLEOTIDE SEQUENCE [LARGE SCALE GENOMIC DNA]</scope>
    <source>
        <strain evidence="4 5">HHB13444</strain>
    </source>
</reference>
<evidence type="ECO:0000313" key="4">
    <source>
        <dbReference type="EMBL" id="TFK83629.1"/>
    </source>
</evidence>
<dbReference type="InterPro" id="IPR012338">
    <property type="entry name" value="Beta-lactam/transpept-like"/>
</dbReference>
<comment type="similarity">
    <text evidence="1">Belongs to the peptidase S12 family.</text>
</comment>